<comment type="caution">
    <text evidence="6">Lacks conserved residue(s) required for the propagation of feature annotation.</text>
</comment>
<comment type="caution">
    <text evidence="8">The sequence shown here is derived from an EMBL/GenBank/DDBJ whole genome shotgun (WGS) entry which is preliminary data.</text>
</comment>
<feature type="compositionally biased region" description="Basic and acidic residues" evidence="7">
    <location>
        <begin position="550"/>
        <end position="559"/>
    </location>
</feature>
<keyword evidence="5 6" id="KW-0472">Membrane</keyword>
<feature type="transmembrane region" description="Helical" evidence="6">
    <location>
        <begin position="170"/>
        <end position="191"/>
    </location>
</feature>
<name>A0A427YJG2_9TREE</name>
<evidence type="ECO:0000256" key="1">
    <source>
        <dbReference type="ARBA" id="ARBA00004141"/>
    </source>
</evidence>
<gene>
    <name evidence="8" type="ORF">EHS25_009523</name>
</gene>
<evidence type="ECO:0000256" key="2">
    <source>
        <dbReference type="ARBA" id="ARBA00022448"/>
    </source>
</evidence>
<keyword evidence="4 6" id="KW-1133">Transmembrane helix</keyword>
<keyword evidence="3 6" id="KW-0812">Transmembrane</keyword>
<dbReference type="GO" id="GO:0005381">
    <property type="term" value="F:iron ion transmembrane transporter activity"/>
    <property type="evidence" value="ECO:0007669"/>
    <property type="project" value="UniProtKB-UniRule"/>
</dbReference>
<dbReference type="GO" id="GO:0016020">
    <property type="term" value="C:membrane"/>
    <property type="evidence" value="ECO:0007669"/>
    <property type="project" value="UniProtKB-SubCell"/>
</dbReference>
<proteinExistence type="inferred from homology"/>
<sequence length="599" mass="65672">MYAPMSELRRSASVEVPAQIEFDEVEMGLLADQEEQRPLIGSGGDEGLGGKGVAPDTNEWAVACLLLQHVSSTFTAACYDFASFLFLIEVFKDTLVPASLVGLFTKLTGLLLSGYVGGLVDRVRRLRLVRLAIGAEKSFKLANYALFLVLFGPLRPYAQAAFHGDASPLIVGATWTILVLTVAFSSLLGLANTAMTVAIERDWVMTIARNDPPALTKLNTNIRRIDLLSKLIAPLFVSVLSTFGGYLFATTILLLWVAVTCAAEYFWIEVVYRRFPVLAEGEEAKALTRLPTAPTSSDSRLPSMWRQAGKWWKRERGDWAEFIRLPIFASSISIAVIYLTTLSYDGTFIAYIKAARGWDDAFIALMRGLCVVTGLIGTWVMPRLEKSIGLERAGAWSIWFEIGCLAPVMVSFFYGTGRYGEHGDVWNSVVLFGGIALSRIGLWSFDLCQLKELQLALDSHPHRNRLTALQLSLSNLFDLAKYALTLAASTPAQFKWTAVVSWLAVLAGGEGVLSGFAASVNVSSTCLASRLLHAFPRIDSSSIRHRADRHRAAATDVSHHTTPTEASEDAAGSKRNFAFKPWPHPNNVQVCHGAAWVQE</sequence>
<evidence type="ECO:0000256" key="6">
    <source>
        <dbReference type="RuleBase" id="RU365065"/>
    </source>
</evidence>
<organism evidence="8 9">
    <name type="scientific">Saitozyma podzolica</name>
    <dbReference type="NCBI Taxonomy" id="1890683"/>
    <lineage>
        <taxon>Eukaryota</taxon>
        <taxon>Fungi</taxon>
        <taxon>Dikarya</taxon>
        <taxon>Basidiomycota</taxon>
        <taxon>Agaricomycotina</taxon>
        <taxon>Tremellomycetes</taxon>
        <taxon>Tremellales</taxon>
        <taxon>Trimorphomycetaceae</taxon>
        <taxon>Saitozyma</taxon>
    </lineage>
</organism>
<evidence type="ECO:0000313" key="8">
    <source>
        <dbReference type="EMBL" id="RSH91224.1"/>
    </source>
</evidence>
<evidence type="ECO:0000256" key="7">
    <source>
        <dbReference type="SAM" id="MobiDB-lite"/>
    </source>
</evidence>
<evidence type="ECO:0000256" key="5">
    <source>
        <dbReference type="ARBA" id="ARBA00023136"/>
    </source>
</evidence>
<keyword evidence="6" id="KW-0406">Ion transport</keyword>
<dbReference type="EMBL" id="RSCD01000008">
    <property type="protein sequence ID" value="RSH91224.1"/>
    <property type="molecule type" value="Genomic_DNA"/>
</dbReference>
<evidence type="ECO:0000256" key="3">
    <source>
        <dbReference type="ARBA" id="ARBA00022692"/>
    </source>
</evidence>
<feature type="transmembrane region" description="Helical" evidence="6">
    <location>
        <begin position="322"/>
        <end position="341"/>
    </location>
</feature>
<comment type="function">
    <text evidence="6">May be involved in iron transport and iron homeostasis.</text>
</comment>
<feature type="region of interest" description="Disordered" evidence="7">
    <location>
        <begin position="549"/>
        <end position="572"/>
    </location>
</feature>
<protein>
    <recommendedName>
        <fullName evidence="6">Solute carrier family 40 member</fullName>
    </recommendedName>
</protein>
<comment type="similarity">
    <text evidence="6">Belongs to the ferroportin (FP) (TC 2.A.100) family. SLC40A subfamily.</text>
</comment>
<feature type="transmembrane region" description="Helical" evidence="6">
    <location>
        <begin position="141"/>
        <end position="158"/>
    </location>
</feature>
<evidence type="ECO:0000256" key="4">
    <source>
        <dbReference type="ARBA" id="ARBA00022989"/>
    </source>
</evidence>
<dbReference type="Pfam" id="PF06963">
    <property type="entry name" value="FPN1"/>
    <property type="match status" value="1"/>
</dbReference>
<dbReference type="AlphaFoldDB" id="A0A427YJG2"/>
<keyword evidence="9" id="KW-1185">Reference proteome</keyword>
<comment type="subcellular location">
    <subcellularLocation>
        <location evidence="1 6">Membrane</location>
        <topology evidence="1 6">Multi-pass membrane protein</topology>
    </subcellularLocation>
</comment>
<feature type="transmembrane region" description="Helical" evidence="6">
    <location>
        <begin position="361"/>
        <end position="381"/>
    </location>
</feature>
<feature type="transmembrane region" description="Helical" evidence="6">
    <location>
        <begin position="227"/>
        <end position="247"/>
    </location>
</feature>
<reference evidence="8 9" key="1">
    <citation type="submission" date="2018-11" db="EMBL/GenBank/DDBJ databases">
        <title>Genome sequence of Saitozyma podzolica DSM 27192.</title>
        <authorList>
            <person name="Aliyu H."/>
            <person name="Gorte O."/>
            <person name="Ochsenreither K."/>
        </authorList>
    </citation>
    <scope>NUCLEOTIDE SEQUENCE [LARGE SCALE GENOMIC DNA]</scope>
    <source>
        <strain evidence="8 9">DSM 27192</strain>
    </source>
</reference>
<accession>A0A427YJG2</accession>
<dbReference type="InterPro" id="IPR009716">
    <property type="entry name" value="Ferroportin-1"/>
</dbReference>
<dbReference type="Proteomes" id="UP000279259">
    <property type="component" value="Unassembled WGS sequence"/>
</dbReference>
<feature type="transmembrane region" description="Helical" evidence="6">
    <location>
        <begin position="393"/>
        <end position="414"/>
    </location>
</feature>
<dbReference type="STRING" id="1890683.A0A427YJG2"/>
<evidence type="ECO:0000313" key="9">
    <source>
        <dbReference type="Proteomes" id="UP000279259"/>
    </source>
</evidence>
<keyword evidence="2 6" id="KW-0813">Transport</keyword>
<feature type="transmembrane region" description="Helical" evidence="6">
    <location>
        <begin position="100"/>
        <end position="120"/>
    </location>
</feature>
<dbReference type="PANTHER" id="PTHR11660">
    <property type="entry name" value="SOLUTE CARRIER FAMILY 40 MEMBER"/>
    <property type="match status" value="1"/>
</dbReference>
<dbReference type="OrthoDB" id="648861at2759"/>
<feature type="transmembrane region" description="Helical" evidence="6">
    <location>
        <begin position="60"/>
        <end position="88"/>
    </location>
</feature>
<dbReference type="PANTHER" id="PTHR11660:SF57">
    <property type="entry name" value="SOLUTE CARRIER FAMILY 40 MEMBER"/>
    <property type="match status" value="1"/>
</dbReference>
<feature type="transmembrane region" description="Helical" evidence="6">
    <location>
        <begin position="426"/>
        <end position="445"/>
    </location>
</feature>